<dbReference type="SMART" id="SM00355">
    <property type="entry name" value="ZnF_C2H2"/>
    <property type="match status" value="3"/>
</dbReference>
<evidence type="ECO:0000256" key="4">
    <source>
        <dbReference type="ARBA" id="ARBA00022771"/>
    </source>
</evidence>
<evidence type="ECO:0000256" key="1">
    <source>
        <dbReference type="ARBA" id="ARBA00004123"/>
    </source>
</evidence>
<keyword evidence="2" id="KW-0479">Metal-binding</keyword>
<evidence type="ECO:0000256" key="6">
    <source>
        <dbReference type="ARBA" id="ARBA00023242"/>
    </source>
</evidence>
<dbReference type="PROSITE" id="PS00028">
    <property type="entry name" value="ZINC_FINGER_C2H2_1"/>
    <property type="match status" value="2"/>
</dbReference>
<dbReference type="Gene3D" id="3.30.160.60">
    <property type="entry name" value="Classic Zinc Finger"/>
    <property type="match status" value="3"/>
</dbReference>
<feature type="compositionally biased region" description="Basic and acidic residues" evidence="8">
    <location>
        <begin position="1"/>
        <end position="10"/>
    </location>
</feature>
<dbReference type="Proteomes" id="UP000603453">
    <property type="component" value="Unassembled WGS sequence"/>
</dbReference>
<dbReference type="InterPro" id="IPR013087">
    <property type="entry name" value="Znf_C2H2_type"/>
</dbReference>
<keyword evidence="11" id="KW-1185">Reference proteome</keyword>
<organism evidence="10 11">
    <name type="scientific">Mucor saturninus</name>
    <dbReference type="NCBI Taxonomy" id="64648"/>
    <lineage>
        <taxon>Eukaryota</taxon>
        <taxon>Fungi</taxon>
        <taxon>Fungi incertae sedis</taxon>
        <taxon>Mucoromycota</taxon>
        <taxon>Mucoromycotina</taxon>
        <taxon>Mucoromycetes</taxon>
        <taxon>Mucorales</taxon>
        <taxon>Mucorineae</taxon>
        <taxon>Mucoraceae</taxon>
        <taxon>Mucor</taxon>
    </lineage>
</organism>
<dbReference type="SUPFAM" id="SSF57667">
    <property type="entry name" value="beta-beta-alpha zinc fingers"/>
    <property type="match status" value="2"/>
</dbReference>
<gene>
    <name evidence="10" type="ORF">INT47_008638</name>
</gene>
<dbReference type="PROSITE" id="PS50157">
    <property type="entry name" value="ZINC_FINGER_C2H2_2"/>
    <property type="match status" value="3"/>
</dbReference>
<dbReference type="InterPro" id="IPR036236">
    <property type="entry name" value="Znf_C2H2_sf"/>
</dbReference>
<evidence type="ECO:0000256" key="7">
    <source>
        <dbReference type="PROSITE-ProRule" id="PRU00042"/>
    </source>
</evidence>
<keyword evidence="4 7" id="KW-0863">Zinc-finger</keyword>
<dbReference type="AlphaFoldDB" id="A0A8H7V1Z7"/>
<dbReference type="FunFam" id="3.30.160.60:FF:001666">
    <property type="entry name" value="MDS1 and EVI1 complex locus"/>
    <property type="match status" value="1"/>
</dbReference>
<protein>
    <recommendedName>
        <fullName evidence="9">C2H2-type domain-containing protein</fullName>
    </recommendedName>
</protein>
<feature type="domain" description="C2H2-type" evidence="9">
    <location>
        <begin position="107"/>
        <end position="134"/>
    </location>
</feature>
<name>A0A8H7V1Z7_9FUNG</name>
<reference evidence="10" key="1">
    <citation type="submission" date="2020-12" db="EMBL/GenBank/DDBJ databases">
        <title>Metabolic potential, ecology and presence of endohyphal bacteria is reflected in genomic diversity of Mucoromycotina.</title>
        <authorList>
            <person name="Muszewska A."/>
            <person name="Okrasinska A."/>
            <person name="Steczkiewicz K."/>
            <person name="Drgas O."/>
            <person name="Orlowska M."/>
            <person name="Perlinska-Lenart U."/>
            <person name="Aleksandrzak-Piekarczyk T."/>
            <person name="Szatraj K."/>
            <person name="Zielenkiewicz U."/>
            <person name="Pilsyk S."/>
            <person name="Malc E."/>
            <person name="Mieczkowski P."/>
            <person name="Kruszewska J.S."/>
            <person name="Biernat P."/>
            <person name="Pawlowska J."/>
        </authorList>
    </citation>
    <scope>NUCLEOTIDE SEQUENCE</scope>
    <source>
        <strain evidence="10">WA0000017839</strain>
    </source>
</reference>
<feature type="domain" description="C2H2-type" evidence="9">
    <location>
        <begin position="79"/>
        <end position="106"/>
    </location>
</feature>
<evidence type="ECO:0000256" key="2">
    <source>
        <dbReference type="ARBA" id="ARBA00022723"/>
    </source>
</evidence>
<evidence type="ECO:0000313" key="10">
    <source>
        <dbReference type="EMBL" id="KAG2198534.1"/>
    </source>
</evidence>
<dbReference type="FunFam" id="3.30.160.60:FF:000110">
    <property type="entry name" value="Zinc finger protein-like"/>
    <property type="match status" value="1"/>
</dbReference>
<evidence type="ECO:0000256" key="3">
    <source>
        <dbReference type="ARBA" id="ARBA00022737"/>
    </source>
</evidence>
<evidence type="ECO:0000313" key="11">
    <source>
        <dbReference type="Proteomes" id="UP000603453"/>
    </source>
</evidence>
<dbReference type="GO" id="GO:0005634">
    <property type="term" value="C:nucleus"/>
    <property type="evidence" value="ECO:0007669"/>
    <property type="project" value="UniProtKB-SubCell"/>
</dbReference>
<feature type="compositionally biased region" description="Polar residues" evidence="8">
    <location>
        <begin position="175"/>
        <end position="185"/>
    </location>
</feature>
<dbReference type="OrthoDB" id="8922241at2759"/>
<comment type="caution">
    <text evidence="10">The sequence shown here is derived from an EMBL/GenBank/DDBJ whole genome shotgun (WGS) entry which is preliminary data.</text>
</comment>
<keyword evidence="5" id="KW-0862">Zinc</keyword>
<dbReference type="FunFam" id="3.30.160.60:FF:000710">
    <property type="entry name" value="Zinc finger protein 768"/>
    <property type="match status" value="1"/>
</dbReference>
<keyword evidence="6" id="KW-0539">Nucleus</keyword>
<comment type="subcellular location">
    <subcellularLocation>
        <location evidence="1">Nucleus</location>
    </subcellularLocation>
</comment>
<sequence length="277" mass="31087">MTQQEWDSKIRHTSSISSLLNDKQHLPSPVSPATPNHDISSLTTTTAPRPYICKQCDQSFCRAHNLKSHLATHSAERPFKCDTCNHYFRRQHDLKRHQKLHTGERPHICKNCGRSFARLDALSRHQRAEVGHVPTGKKKPVATAGPVATTVTGVDNTPRPMIPQLNIPNPASKPYISSPTTNEEISVSLPPLRSHNNTNFERSPVPSPTSYRTWPYPHSLSSPPSPLLNRITLPSPDHLLLPLQQQVRSLSQENSSLKQEIKQMSIDSARVQDLEIE</sequence>
<keyword evidence="3" id="KW-0677">Repeat</keyword>
<proteinExistence type="predicted"/>
<dbReference type="GO" id="GO:0008270">
    <property type="term" value="F:zinc ion binding"/>
    <property type="evidence" value="ECO:0007669"/>
    <property type="project" value="UniProtKB-KW"/>
</dbReference>
<feature type="region of interest" description="Disordered" evidence="8">
    <location>
        <begin position="149"/>
        <end position="208"/>
    </location>
</feature>
<feature type="non-terminal residue" evidence="10">
    <location>
        <position position="1"/>
    </location>
</feature>
<dbReference type="PANTHER" id="PTHR24394:SF29">
    <property type="entry name" value="MYONEURIN"/>
    <property type="match status" value="1"/>
</dbReference>
<evidence type="ECO:0000256" key="5">
    <source>
        <dbReference type="ARBA" id="ARBA00022833"/>
    </source>
</evidence>
<dbReference type="EMBL" id="JAEPRD010000109">
    <property type="protein sequence ID" value="KAG2198534.1"/>
    <property type="molecule type" value="Genomic_DNA"/>
</dbReference>
<feature type="region of interest" description="Disordered" evidence="8">
    <location>
        <begin position="254"/>
        <end position="277"/>
    </location>
</feature>
<feature type="region of interest" description="Disordered" evidence="8">
    <location>
        <begin position="1"/>
        <end position="37"/>
    </location>
</feature>
<evidence type="ECO:0000259" key="9">
    <source>
        <dbReference type="PROSITE" id="PS50157"/>
    </source>
</evidence>
<accession>A0A8H7V1Z7</accession>
<evidence type="ECO:0000256" key="8">
    <source>
        <dbReference type="SAM" id="MobiDB-lite"/>
    </source>
</evidence>
<dbReference type="GO" id="GO:0000981">
    <property type="term" value="F:DNA-binding transcription factor activity, RNA polymerase II-specific"/>
    <property type="evidence" value="ECO:0007669"/>
    <property type="project" value="TreeGrafter"/>
</dbReference>
<dbReference type="PANTHER" id="PTHR24394">
    <property type="entry name" value="ZINC FINGER PROTEIN"/>
    <property type="match status" value="1"/>
</dbReference>
<feature type="domain" description="C2H2-type" evidence="9">
    <location>
        <begin position="51"/>
        <end position="78"/>
    </location>
</feature>
<dbReference type="Pfam" id="PF00096">
    <property type="entry name" value="zf-C2H2"/>
    <property type="match status" value="3"/>
</dbReference>